<evidence type="ECO:0000256" key="3">
    <source>
        <dbReference type="ARBA" id="ARBA00009606"/>
    </source>
</evidence>
<comment type="subcellular location">
    <subcellularLocation>
        <location evidence="2">Chromosome</location>
    </subcellularLocation>
    <subcellularLocation>
        <location evidence="1">Nucleus</location>
    </subcellularLocation>
</comment>
<evidence type="ECO:0000313" key="14">
    <source>
        <dbReference type="EMBL" id="KAH6595136.1"/>
    </source>
</evidence>
<keyword evidence="4" id="KW-0158">Chromosome</keyword>
<name>A0ABQ8FE41_9FUNG</name>
<feature type="domain" description="Condensin complex subunit 1 N-terminal" evidence="13">
    <location>
        <begin position="89"/>
        <end position="249"/>
    </location>
</feature>
<evidence type="ECO:0000256" key="10">
    <source>
        <dbReference type="PIRNR" id="PIRNR017127"/>
    </source>
</evidence>
<feature type="region of interest" description="Disordered" evidence="11">
    <location>
        <begin position="957"/>
        <end position="976"/>
    </location>
</feature>
<dbReference type="Pfam" id="PF12922">
    <property type="entry name" value="Cnd1_N"/>
    <property type="match status" value="1"/>
</dbReference>
<keyword evidence="8" id="KW-0539">Nucleus</keyword>
<dbReference type="SUPFAM" id="SSF48371">
    <property type="entry name" value="ARM repeat"/>
    <property type="match status" value="1"/>
</dbReference>
<dbReference type="EMBL" id="JAFCIX010000313">
    <property type="protein sequence ID" value="KAH6595136.1"/>
    <property type="molecule type" value="Genomic_DNA"/>
</dbReference>
<dbReference type="InterPro" id="IPR026971">
    <property type="entry name" value="CND1/NCAPD3"/>
</dbReference>
<feature type="compositionally biased region" description="Acidic residues" evidence="11">
    <location>
        <begin position="1419"/>
        <end position="1439"/>
    </location>
</feature>
<dbReference type="Gene3D" id="1.25.10.10">
    <property type="entry name" value="Leucine-rich Repeat Variant"/>
    <property type="match status" value="2"/>
</dbReference>
<keyword evidence="6 10" id="KW-0498">Mitosis</keyword>
<evidence type="ECO:0000256" key="4">
    <source>
        <dbReference type="ARBA" id="ARBA00022454"/>
    </source>
</evidence>
<protein>
    <recommendedName>
        <fullName evidence="10">Condensin complex subunit 1</fullName>
    </recommendedName>
</protein>
<keyword evidence="9 10" id="KW-0131">Cell cycle</keyword>
<dbReference type="InterPro" id="IPR016024">
    <property type="entry name" value="ARM-type_fold"/>
</dbReference>
<dbReference type="InterPro" id="IPR011989">
    <property type="entry name" value="ARM-like"/>
</dbReference>
<evidence type="ECO:0000256" key="8">
    <source>
        <dbReference type="ARBA" id="ARBA00023242"/>
    </source>
</evidence>
<organism evidence="14 15">
    <name type="scientific">Batrachochytrium salamandrivorans</name>
    <dbReference type="NCBI Taxonomy" id="1357716"/>
    <lineage>
        <taxon>Eukaryota</taxon>
        <taxon>Fungi</taxon>
        <taxon>Fungi incertae sedis</taxon>
        <taxon>Chytridiomycota</taxon>
        <taxon>Chytridiomycota incertae sedis</taxon>
        <taxon>Chytridiomycetes</taxon>
        <taxon>Rhizophydiales</taxon>
        <taxon>Rhizophydiales incertae sedis</taxon>
        <taxon>Batrachochytrium</taxon>
    </lineage>
</organism>
<dbReference type="PANTHER" id="PTHR14222:SF2">
    <property type="entry name" value="CONDENSIN COMPLEX SUBUNIT 1"/>
    <property type="match status" value="1"/>
</dbReference>
<evidence type="ECO:0000259" key="13">
    <source>
        <dbReference type="Pfam" id="PF12922"/>
    </source>
</evidence>
<feature type="region of interest" description="Disordered" evidence="11">
    <location>
        <begin position="1319"/>
        <end position="1341"/>
    </location>
</feature>
<comment type="caution">
    <text evidence="14">The sequence shown here is derived from an EMBL/GenBank/DDBJ whole genome shotgun (WGS) entry which is preliminary data.</text>
</comment>
<evidence type="ECO:0000256" key="7">
    <source>
        <dbReference type="ARBA" id="ARBA00023067"/>
    </source>
</evidence>
<gene>
    <name evidence="14" type="ORF">BASA50_006122</name>
</gene>
<evidence type="ECO:0000256" key="2">
    <source>
        <dbReference type="ARBA" id="ARBA00004286"/>
    </source>
</evidence>
<feature type="domain" description="Condensin complex subunit 1 C-terminal" evidence="12">
    <location>
        <begin position="1064"/>
        <end position="1221"/>
    </location>
</feature>
<feature type="compositionally biased region" description="Acidic residues" evidence="11">
    <location>
        <begin position="1328"/>
        <end position="1341"/>
    </location>
</feature>
<evidence type="ECO:0000256" key="1">
    <source>
        <dbReference type="ARBA" id="ARBA00004123"/>
    </source>
</evidence>
<sequence>MAVSDFVLHEEILAWQELNLSSSASTTLTAKEAAFDYEIPVPDLSSEETERLMDDLVLLLQNDPFTLLQPSSYDACKSYIKYFDSLCPSLADKFADIIISAFSDVLASVTLDIAENAHHNFEADRVLLEKYAFILTAWIQAAIVRWKETVDATPSAVKHTGVKSRQKVVKDDTHWDWIGQRDRIVVHLEHLVELPLDRLILATSERDALASMICKSISLMLEDTDILKKDSTCNSIIDTLCIIATKYDNPTQGGGVRSRIDDYLREEHLADFIANVLNSMIVNHDNTAFVENVLKDIADRHLGEKDLKAAKTISRLLVRFSEMRPKEFLKSMAHMQCQFDSEMYAIRCAMIEVVGNLIHLYLVNDPSEAAAKSLHSYYDILEERLRDVNYYVRTKVLQVIMRLSERRKDAPAVTDIPLDTRHQLVALAIDRLHDKASIVRKNAIKLLAHFIETSPFIAIEEDQGRLSLRYFETHKADLLRVIEAKYPSEVMEMLISGTNITIADANASNEADMSVDLDASDIEVNADGDAMTIVNDSGDTGLHMEAQDKDKSFDTVKAIDPIQLNDVELQRLRVLLKYYDDGIQFINQINDAVPLLCDLLSSSIKSEVVEVMRFFVVAFRFEMESSWEGVRRMVHRIWDKDTTDSEASGIREQVIRCYESLFLDPPDGPRAIEDVVADNLVTLTHRMSLAELTSLEQLISTMAHANRFNMKAVDVLWSIFCSKRADMPVMKRRGAVMILGMVGKSRKEILLQNIDRLMRNGLGEGSMIDLALARYTCLTLQHAAAAKREKGEAAQRFDRLSMDHAMFQRLVEITLVPTTSLDWFGFCEQAINTIYALAEHPDVIAGGLIKRFSAHVFSANGRQAGETRSSDASVNADAGDDAISLITDAMSSKLVIRDDDTPAVSSSALLPNASSTPTTPSLNTIQLAQLCFLVGHVSIKQIVHLELIEAEWKRQRHAEETKKTPSKRNAANDLEQTTGTVEDEFADHIANVREHELLFGPRSLLGVFGPFLTHICMNSRVFQNPILQTMATLSLCKFMCVSSQFCESHLPLLFTILERSNNPTIRSNTMIGLGDMTISFNSLIDQHISHLYQRLTDADASVRKNTLMVLTFLILNGMVKVKGQISEMAKCLEDPDRRISDLAKLFFTELSTKDNAIYNNLPDMISNLEFVEEDIYCKIMKFLFEFIKKDKQSESIIDKLTVRFRNADTERQWQHIAYCMSLLSFATEKSFKKLVDALPMYQDKLHPEKVYKYFTDIIKKVKKVPGKPELKQQADEFEKTLAECYEKCVANHDAVVKSKQDKKLVSRIPIEMTMNLQRYNKPDQIENTSDDEDESAGLDADVDSVGENVDQAGSEVIDTLIYSAEDTAMDYASPKVTKSSGMGRPKEFKPVKSAFSGRSRVPAPVARPSRRRVAMVPESSEDEDEADPVEDSDESEQADDVSPVSPYPPYPTNVLLTTYMGRAKGSPELQPPNDV</sequence>
<comment type="similarity">
    <text evidence="3 10">Belongs to the CND1 (condensin subunit 1) family.</text>
</comment>
<dbReference type="PIRSF" id="PIRSF017127">
    <property type="entry name" value="Condensin_D2"/>
    <property type="match status" value="1"/>
</dbReference>
<evidence type="ECO:0000313" key="15">
    <source>
        <dbReference type="Proteomes" id="UP001648503"/>
    </source>
</evidence>
<dbReference type="Proteomes" id="UP001648503">
    <property type="component" value="Unassembled WGS sequence"/>
</dbReference>
<evidence type="ECO:0000256" key="11">
    <source>
        <dbReference type="SAM" id="MobiDB-lite"/>
    </source>
</evidence>
<dbReference type="Pfam" id="PF12717">
    <property type="entry name" value="Cnd1"/>
    <property type="match status" value="1"/>
</dbReference>
<evidence type="ECO:0000256" key="5">
    <source>
        <dbReference type="ARBA" id="ARBA00022618"/>
    </source>
</evidence>
<reference evidence="14 15" key="1">
    <citation type="submission" date="2021-02" db="EMBL/GenBank/DDBJ databases">
        <title>Variation within the Batrachochytrium salamandrivorans European outbreak.</title>
        <authorList>
            <person name="Kelly M."/>
            <person name="Pasmans F."/>
            <person name="Shea T.P."/>
            <person name="Munoz J.F."/>
            <person name="Carranza S."/>
            <person name="Cuomo C.A."/>
            <person name="Martel A."/>
        </authorList>
    </citation>
    <scope>NUCLEOTIDE SEQUENCE [LARGE SCALE GENOMIC DNA]</scope>
    <source>
        <strain evidence="14 15">AMFP18/2</strain>
    </source>
</reference>
<dbReference type="InterPro" id="IPR007673">
    <property type="entry name" value="Condensin_cplx_su1"/>
</dbReference>
<accession>A0ABQ8FE41</accession>
<proteinExistence type="inferred from homology"/>
<feature type="region of interest" description="Disordered" evidence="11">
    <location>
        <begin position="1374"/>
        <end position="1475"/>
    </location>
</feature>
<keyword evidence="5 10" id="KW-0132">Cell division</keyword>
<evidence type="ECO:0000256" key="6">
    <source>
        <dbReference type="ARBA" id="ARBA00022776"/>
    </source>
</evidence>
<evidence type="ECO:0000259" key="12">
    <source>
        <dbReference type="Pfam" id="PF12717"/>
    </source>
</evidence>
<feature type="compositionally biased region" description="Low complexity" evidence="11">
    <location>
        <begin position="1398"/>
        <end position="1407"/>
    </location>
</feature>
<comment type="function">
    <text evidence="10">Regulatory subunit of the condensin complex, a complex required for conversion of interphase chromatin into mitotic-like condense chromosomes. The condensin complex probably introduces positive supercoils into relaxed DNA in the presence of type I topoisomerases and converts nicked DNA into positive knotted forms in the presence of type II topoisomerases.</text>
</comment>
<keyword evidence="7 10" id="KW-0226">DNA condensation</keyword>
<keyword evidence="15" id="KW-1185">Reference proteome</keyword>
<dbReference type="InterPro" id="IPR032682">
    <property type="entry name" value="Cnd1_C"/>
</dbReference>
<evidence type="ECO:0000256" key="9">
    <source>
        <dbReference type="ARBA" id="ARBA00023306"/>
    </source>
</evidence>
<dbReference type="InterPro" id="IPR024324">
    <property type="entry name" value="Condensin_cplx_su1_N"/>
</dbReference>
<dbReference type="PANTHER" id="PTHR14222">
    <property type="entry name" value="CONDENSIN"/>
    <property type="match status" value="1"/>
</dbReference>